<keyword evidence="4" id="KW-1185">Reference proteome</keyword>
<dbReference type="RefSeq" id="XP_012655593.1">
    <property type="nucleotide sequence ID" value="XM_012800139.1"/>
</dbReference>
<proteinExistence type="predicted"/>
<dbReference type="GeneID" id="24438272"/>
<dbReference type="InterPro" id="IPR048834">
    <property type="entry name" value="SpaA_pre-album"/>
</dbReference>
<feature type="region of interest" description="Disordered" evidence="1">
    <location>
        <begin position="49"/>
        <end position="84"/>
    </location>
</feature>
<dbReference type="EMBL" id="GG662449">
    <property type="protein sequence ID" value="EWS71849.1"/>
    <property type="molecule type" value="Genomic_DNA"/>
</dbReference>
<accession>W7XG84</accession>
<feature type="domain" description="SpaA-like prealbumin fold" evidence="2">
    <location>
        <begin position="16"/>
        <end position="53"/>
    </location>
</feature>
<organism evidence="3 4">
    <name type="scientific">Tetrahymena thermophila (strain SB210)</name>
    <dbReference type="NCBI Taxonomy" id="312017"/>
    <lineage>
        <taxon>Eukaryota</taxon>
        <taxon>Sar</taxon>
        <taxon>Alveolata</taxon>
        <taxon>Ciliophora</taxon>
        <taxon>Intramacronucleata</taxon>
        <taxon>Oligohymenophorea</taxon>
        <taxon>Hymenostomatida</taxon>
        <taxon>Tetrahymenina</taxon>
        <taxon>Tetrahymenidae</taxon>
        <taxon>Tetrahymena</taxon>
    </lineage>
</organism>
<protein>
    <recommendedName>
        <fullName evidence="2">SpaA-like prealbumin fold domain-containing protein</fullName>
    </recommendedName>
</protein>
<evidence type="ECO:0000256" key="1">
    <source>
        <dbReference type="SAM" id="MobiDB-lite"/>
    </source>
</evidence>
<reference evidence="4" key="1">
    <citation type="journal article" date="2006" name="PLoS Biol.">
        <title>Macronuclear genome sequence of the ciliate Tetrahymena thermophila, a model eukaryote.</title>
        <authorList>
            <person name="Eisen J.A."/>
            <person name="Coyne R.S."/>
            <person name="Wu M."/>
            <person name="Wu D."/>
            <person name="Thiagarajan M."/>
            <person name="Wortman J.R."/>
            <person name="Badger J.H."/>
            <person name="Ren Q."/>
            <person name="Amedeo P."/>
            <person name="Jones K.M."/>
            <person name="Tallon L.J."/>
            <person name="Delcher A.L."/>
            <person name="Salzberg S.L."/>
            <person name="Silva J.C."/>
            <person name="Haas B.J."/>
            <person name="Majoros W.H."/>
            <person name="Farzad M."/>
            <person name="Carlton J.M."/>
            <person name="Smith R.K. Jr."/>
            <person name="Garg J."/>
            <person name="Pearlman R.E."/>
            <person name="Karrer K.M."/>
            <person name="Sun L."/>
            <person name="Manning G."/>
            <person name="Elde N.C."/>
            <person name="Turkewitz A.P."/>
            <person name="Asai D.J."/>
            <person name="Wilkes D.E."/>
            <person name="Wang Y."/>
            <person name="Cai H."/>
            <person name="Collins K."/>
            <person name="Stewart B.A."/>
            <person name="Lee S.R."/>
            <person name="Wilamowska K."/>
            <person name="Weinberg Z."/>
            <person name="Ruzzo W.L."/>
            <person name="Wloga D."/>
            <person name="Gaertig J."/>
            <person name="Frankel J."/>
            <person name="Tsao C.-C."/>
            <person name="Gorovsky M.A."/>
            <person name="Keeling P.J."/>
            <person name="Waller R.F."/>
            <person name="Patron N.J."/>
            <person name="Cherry J.M."/>
            <person name="Stover N.A."/>
            <person name="Krieger C.J."/>
            <person name="del Toro C."/>
            <person name="Ryder H.F."/>
            <person name="Williamson S.C."/>
            <person name="Barbeau R.A."/>
            <person name="Hamilton E.P."/>
            <person name="Orias E."/>
        </authorList>
    </citation>
    <scope>NUCLEOTIDE SEQUENCE [LARGE SCALE GENOMIC DNA]</scope>
    <source>
        <strain evidence="4">SB210</strain>
    </source>
</reference>
<dbReference type="Proteomes" id="UP000009168">
    <property type="component" value="Unassembled WGS sequence"/>
</dbReference>
<dbReference type="InParanoid" id="W7XG84"/>
<dbReference type="Pfam" id="PF20674">
    <property type="entry name" value="SpaA_3"/>
    <property type="match status" value="2"/>
</dbReference>
<name>W7XG84_TETTS</name>
<evidence type="ECO:0000259" key="2">
    <source>
        <dbReference type="Pfam" id="PF20674"/>
    </source>
</evidence>
<dbReference type="AlphaFoldDB" id="W7XG84"/>
<feature type="domain" description="SpaA-like prealbumin fold" evidence="2">
    <location>
        <begin position="57"/>
        <end position="82"/>
    </location>
</feature>
<gene>
    <name evidence="3" type="ORF">TTHERM_000299602</name>
</gene>
<evidence type="ECO:0000313" key="3">
    <source>
        <dbReference type="EMBL" id="EWS71849.1"/>
    </source>
</evidence>
<dbReference type="OrthoDB" id="8196725at2759"/>
<dbReference type="KEGG" id="tet:TTHERM_000299602"/>
<sequence>MFIKKLLIKQKNWGRPRIEPGTSRTLNENHATRPTTLNQYNQMLRCKNKNWGRPRIEPGTSRTLNENHATRPTTLNQYKSNYLN</sequence>
<feature type="compositionally biased region" description="Polar residues" evidence="1">
    <location>
        <begin position="60"/>
        <end position="84"/>
    </location>
</feature>
<evidence type="ECO:0000313" key="4">
    <source>
        <dbReference type="Proteomes" id="UP000009168"/>
    </source>
</evidence>